<dbReference type="InterPro" id="IPR013121">
    <property type="entry name" value="Fe_red_NAD-bd_6"/>
</dbReference>
<feature type="domain" description="Ferric reductase NAD binding" evidence="3">
    <location>
        <begin position="1"/>
        <end position="78"/>
    </location>
</feature>
<keyword evidence="1" id="KW-0813">Transport</keyword>
<gene>
    <name evidence="4" type="ORF">BS50DRAFT_510287</name>
</gene>
<organism evidence="4 5">
    <name type="scientific">Corynespora cassiicola Philippines</name>
    <dbReference type="NCBI Taxonomy" id="1448308"/>
    <lineage>
        <taxon>Eukaryota</taxon>
        <taxon>Fungi</taxon>
        <taxon>Dikarya</taxon>
        <taxon>Ascomycota</taxon>
        <taxon>Pezizomycotina</taxon>
        <taxon>Dothideomycetes</taxon>
        <taxon>Pleosporomycetidae</taxon>
        <taxon>Pleosporales</taxon>
        <taxon>Corynesporascaceae</taxon>
        <taxon>Corynespora</taxon>
    </lineage>
</organism>
<dbReference type="PANTHER" id="PTHR32361:SF26">
    <property type="entry name" value="FAD-BINDING 8 DOMAIN-CONTAINING PROTEIN-RELATED"/>
    <property type="match status" value="1"/>
</dbReference>
<feature type="non-terminal residue" evidence="4">
    <location>
        <position position="1"/>
    </location>
</feature>
<dbReference type="PANTHER" id="PTHR32361">
    <property type="entry name" value="FERRIC/CUPRIC REDUCTASE TRANSMEMBRANE COMPONENT"/>
    <property type="match status" value="1"/>
</dbReference>
<sequence length="171" mass="19513">LVASDFGITAHLPYLKQLIRSYNTHESRVKRIHLVWQVQNIEIATGIQPILNKALDEDRLNDGYNLNVSIYHTSLNKNSLLFGGRVKMYPSEAPIRDIIDAELKKRCVKKTVVQDIDWHARGIESGFEKAYEKVGGMVISSTESIRDEARKHVASHLTDDVSYFELDYQPS</sequence>
<dbReference type="InterPro" id="IPR051410">
    <property type="entry name" value="Ferric/Cupric_Reductase"/>
</dbReference>
<dbReference type="EMBL" id="KZ678341">
    <property type="protein sequence ID" value="PSN58527.1"/>
    <property type="molecule type" value="Genomic_DNA"/>
</dbReference>
<keyword evidence="2" id="KW-0560">Oxidoreductase</keyword>
<evidence type="ECO:0000256" key="1">
    <source>
        <dbReference type="ARBA" id="ARBA00022448"/>
    </source>
</evidence>
<evidence type="ECO:0000259" key="3">
    <source>
        <dbReference type="Pfam" id="PF08030"/>
    </source>
</evidence>
<evidence type="ECO:0000313" key="5">
    <source>
        <dbReference type="Proteomes" id="UP000240883"/>
    </source>
</evidence>
<dbReference type="OrthoDB" id="4494341at2759"/>
<dbReference type="Pfam" id="PF08030">
    <property type="entry name" value="NAD_binding_6"/>
    <property type="match status" value="1"/>
</dbReference>
<keyword evidence="5" id="KW-1185">Reference proteome</keyword>
<protein>
    <recommendedName>
        <fullName evidence="3">Ferric reductase NAD binding domain-containing protein</fullName>
    </recommendedName>
</protein>
<evidence type="ECO:0000313" key="4">
    <source>
        <dbReference type="EMBL" id="PSN58527.1"/>
    </source>
</evidence>
<name>A0A2T2MZ74_CORCC</name>
<proteinExistence type="predicted"/>
<dbReference type="AlphaFoldDB" id="A0A2T2MZ74"/>
<dbReference type="GO" id="GO:0005886">
    <property type="term" value="C:plasma membrane"/>
    <property type="evidence" value="ECO:0007669"/>
    <property type="project" value="TreeGrafter"/>
</dbReference>
<reference evidence="4 5" key="1">
    <citation type="journal article" date="2018" name="Front. Microbiol.">
        <title>Genome-Wide Analysis of Corynespora cassiicola Leaf Fall Disease Putative Effectors.</title>
        <authorList>
            <person name="Lopez D."/>
            <person name="Ribeiro S."/>
            <person name="Label P."/>
            <person name="Fumanal B."/>
            <person name="Venisse J.S."/>
            <person name="Kohler A."/>
            <person name="de Oliveira R.R."/>
            <person name="Labutti K."/>
            <person name="Lipzen A."/>
            <person name="Lail K."/>
            <person name="Bauer D."/>
            <person name="Ohm R.A."/>
            <person name="Barry K.W."/>
            <person name="Spatafora J."/>
            <person name="Grigoriev I.V."/>
            <person name="Martin F.M."/>
            <person name="Pujade-Renaud V."/>
        </authorList>
    </citation>
    <scope>NUCLEOTIDE SEQUENCE [LARGE SCALE GENOMIC DNA]</scope>
    <source>
        <strain evidence="4 5">Philippines</strain>
    </source>
</reference>
<dbReference type="GO" id="GO:0006826">
    <property type="term" value="P:iron ion transport"/>
    <property type="evidence" value="ECO:0007669"/>
    <property type="project" value="TreeGrafter"/>
</dbReference>
<dbReference type="GO" id="GO:0015677">
    <property type="term" value="P:copper ion import"/>
    <property type="evidence" value="ECO:0007669"/>
    <property type="project" value="TreeGrafter"/>
</dbReference>
<evidence type="ECO:0000256" key="2">
    <source>
        <dbReference type="ARBA" id="ARBA00023002"/>
    </source>
</evidence>
<dbReference type="InterPro" id="IPR039261">
    <property type="entry name" value="FNR_nucleotide-bd"/>
</dbReference>
<dbReference type="Proteomes" id="UP000240883">
    <property type="component" value="Unassembled WGS sequence"/>
</dbReference>
<dbReference type="STRING" id="1448308.A0A2T2MZ74"/>
<dbReference type="Gene3D" id="3.40.50.80">
    <property type="entry name" value="Nucleotide-binding domain of ferredoxin-NADP reductase (FNR) module"/>
    <property type="match status" value="1"/>
</dbReference>
<accession>A0A2T2MZ74</accession>
<dbReference type="GO" id="GO:0000293">
    <property type="term" value="F:ferric-chelate reductase activity"/>
    <property type="evidence" value="ECO:0007669"/>
    <property type="project" value="TreeGrafter"/>
</dbReference>
<dbReference type="GO" id="GO:0006879">
    <property type="term" value="P:intracellular iron ion homeostasis"/>
    <property type="evidence" value="ECO:0007669"/>
    <property type="project" value="TreeGrafter"/>
</dbReference>